<sequence length="345" mass="37885">MVRLTVYLDTSSWNHLLGGQMSSLGQVIGKSTSFIPCYSIQTIEELLGALNEGKKAKLDLQLDAVGARYLETLSDTEGGMPTGYRLSVKGREERGKIYEDMQNLSPVGGFGLGDLLQKSIGGIGSKSFEDISKAALTDIERLLGFDVSELPTEMAAIVTSVAEAMKKQAREAQDELLDQLNRQGDICLPQLNPTHINNLTGAGAFERIIEAARSEEETSVMVEQFLGQPPQIPPKRADAHLATPTWEQVNRLAQLLFLLGYWREPKHRKDTERARIDFAGGQADICHIANASFCSVFHSSDKPQAHLAAAVYDHLNIPAMVLLYTPKTDAETTLYVPKSIQAIEE</sequence>
<protein>
    <submittedName>
        <fullName evidence="1">Uncharacterized protein</fullName>
    </submittedName>
</protein>
<gene>
    <name evidence="1" type="ORF">XM53_00970</name>
</gene>
<proteinExistence type="predicted"/>
<evidence type="ECO:0000313" key="1">
    <source>
        <dbReference type="EMBL" id="KRS14336.1"/>
    </source>
</evidence>
<comment type="caution">
    <text evidence="1">The sequence shown here is derived from an EMBL/GenBank/DDBJ whole genome shotgun (WGS) entry which is preliminary data.</text>
</comment>
<reference evidence="1 2" key="1">
    <citation type="submission" date="2015-04" db="EMBL/GenBank/DDBJ databases">
        <title>The draft genome sequence of Roseovarius sp.R12b.</title>
        <authorList>
            <person name="Li G."/>
            <person name="Lai Q."/>
            <person name="Shao Z."/>
            <person name="Yan P."/>
        </authorList>
    </citation>
    <scope>NUCLEOTIDE SEQUENCE [LARGE SCALE GENOMIC DNA]</scope>
    <source>
        <strain evidence="1 2">R12B</strain>
    </source>
</reference>
<dbReference type="Proteomes" id="UP000051295">
    <property type="component" value="Unassembled WGS sequence"/>
</dbReference>
<accession>A0A0T5NZM2</accession>
<name>A0A0T5NZM2_9RHOB</name>
<organism evidence="1 2">
    <name type="scientific">Roseovarius atlanticus</name>
    <dbReference type="NCBI Taxonomy" id="1641875"/>
    <lineage>
        <taxon>Bacteria</taxon>
        <taxon>Pseudomonadati</taxon>
        <taxon>Pseudomonadota</taxon>
        <taxon>Alphaproteobacteria</taxon>
        <taxon>Rhodobacterales</taxon>
        <taxon>Roseobacteraceae</taxon>
        <taxon>Roseovarius</taxon>
    </lineage>
</organism>
<dbReference type="AlphaFoldDB" id="A0A0T5NZM2"/>
<dbReference type="RefSeq" id="WP_057789389.1">
    <property type="nucleotide sequence ID" value="NZ_LAXJ01000002.1"/>
</dbReference>
<dbReference type="PATRIC" id="fig|1641875.4.peg.1281"/>
<dbReference type="EMBL" id="LAXJ01000002">
    <property type="protein sequence ID" value="KRS14336.1"/>
    <property type="molecule type" value="Genomic_DNA"/>
</dbReference>
<keyword evidence="2" id="KW-1185">Reference proteome</keyword>
<evidence type="ECO:0000313" key="2">
    <source>
        <dbReference type="Proteomes" id="UP000051295"/>
    </source>
</evidence>